<protein>
    <submittedName>
        <fullName evidence="1">Uncharacterized protein</fullName>
    </submittedName>
</protein>
<evidence type="ECO:0000313" key="2">
    <source>
        <dbReference type="Proteomes" id="UP000294752"/>
    </source>
</evidence>
<evidence type="ECO:0000313" key="1">
    <source>
        <dbReference type="EMBL" id="TDS14741.1"/>
    </source>
</evidence>
<organism evidence="1 2">
    <name type="scientific">Sphingobacterium paludis</name>
    <dbReference type="NCBI Taxonomy" id="1476465"/>
    <lineage>
        <taxon>Bacteria</taxon>
        <taxon>Pseudomonadati</taxon>
        <taxon>Bacteroidota</taxon>
        <taxon>Sphingobacteriia</taxon>
        <taxon>Sphingobacteriales</taxon>
        <taxon>Sphingobacteriaceae</taxon>
        <taxon>Sphingobacterium</taxon>
    </lineage>
</organism>
<dbReference type="Proteomes" id="UP000294752">
    <property type="component" value="Unassembled WGS sequence"/>
</dbReference>
<gene>
    <name evidence="1" type="ORF">B0I21_103240</name>
</gene>
<accession>A0A4R7D3N3</accession>
<keyword evidence="2" id="KW-1185">Reference proteome</keyword>
<reference evidence="1 2" key="1">
    <citation type="submission" date="2019-03" db="EMBL/GenBank/DDBJ databases">
        <title>Genomic Encyclopedia of Type Strains, Phase III (KMG-III): the genomes of soil and plant-associated and newly described type strains.</title>
        <authorList>
            <person name="Whitman W."/>
        </authorList>
    </citation>
    <scope>NUCLEOTIDE SEQUENCE [LARGE SCALE GENOMIC DNA]</scope>
    <source>
        <strain evidence="1 2">CGMCC 1.12801</strain>
    </source>
</reference>
<proteinExistence type="predicted"/>
<dbReference type="AlphaFoldDB" id="A0A4R7D3N3"/>
<name>A0A4R7D3N3_9SPHI</name>
<comment type="caution">
    <text evidence="1">The sequence shown here is derived from an EMBL/GenBank/DDBJ whole genome shotgun (WGS) entry which is preliminary data.</text>
</comment>
<sequence>MPCLFEVDEVLGSSALMIFFVSIQKKYMSNSYDVTEICLGL</sequence>
<dbReference type="EMBL" id="SNZV01000003">
    <property type="protein sequence ID" value="TDS14741.1"/>
    <property type="molecule type" value="Genomic_DNA"/>
</dbReference>